<dbReference type="AlphaFoldDB" id="A0AAE3MCJ2"/>
<evidence type="ECO:0000313" key="1">
    <source>
        <dbReference type="EMBL" id="MCW3805110.1"/>
    </source>
</evidence>
<gene>
    <name evidence="1" type="ORF">OM074_05695</name>
</gene>
<dbReference type="RefSeq" id="WP_301198355.1">
    <property type="nucleotide sequence ID" value="NZ_JAPDPI010000008.1"/>
</dbReference>
<keyword evidence="2" id="KW-1185">Reference proteome</keyword>
<proteinExistence type="predicted"/>
<sequence>MRTKTKFVSILILFVICFTGFSCKNKKKYHIEYTIIEVDNGWGYDISVNGKVFIHQDVIPGVQGKKAFYSQQDAEKAAKLVVKKIENKEMPPAVSTQELKELGIKTDS</sequence>
<dbReference type="Pfam" id="PF16250">
    <property type="entry name" value="DUF4907"/>
    <property type="match status" value="1"/>
</dbReference>
<dbReference type="Proteomes" id="UP001207408">
    <property type="component" value="Unassembled WGS sequence"/>
</dbReference>
<comment type="caution">
    <text evidence="1">The sequence shown here is derived from an EMBL/GenBank/DDBJ whole genome shotgun (WGS) entry which is preliminary data.</text>
</comment>
<evidence type="ECO:0000313" key="2">
    <source>
        <dbReference type="Proteomes" id="UP001207408"/>
    </source>
</evidence>
<protein>
    <submittedName>
        <fullName evidence="1">DUF4907 domain-containing protein</fullName>
    </submittedName>
</protein>
<dbReference type="InterPro" id="IPR032593">
    <property type="entry name" value="DUF4907"/>
</dbReference>
<reference evidence="1" key="1">
    <citation type="submission" date="2022-10" db="EMBL/GenBank/DDBJ databases">
        <authorList>
            <person name="Yu W.X."/>
        </authorList>
    </citation>
    <scope>NUCLEOTIDE SEQUENCE</scope>
    <source>
        <strain evidence="1">D04</strain>
    </source>
</reference>
<dbReference type="PROSITE" id="PS51257">
    <property type="entry name" value="PROKAR_LIPOPROTEIN"/>
    <property type="match status" value="1"/>
</dbReference>
<organism evidence="1 2">
    <name type="scientific">Plebeiibacterium marinum</name>
    <dbReference type="NCBI Taxonomy" id="2992111"/>
    <lineage>
        <taxon>Bacteria</taxon>
        <taxon>Pseudomonadati</taxon>
        <taxon>Bacteroidota</taxon>
        <taxon>Bacteroidia</taxon>
        <taxon>Marinilabiliales</taxon>
        <taxon>Marinilabiliaceae</taxon>
        <taxon>Plebeiibacterium</taxon>
    </lineage>
</organism>
<name>A0AAE3MCJ2_9BACT</name>
<accession>A0AAE3MCJ2</accession>
<dbReference type="EMBL" id="JAPDPI010000008">
    <property type="protein sequence ID" value="MCW3805110.1"/>
    <property type="molecule type" value="Genomic_DNA"/>
</dbReference>